<dbReference type="EMBL" id="CADCWB010000072">
    <property type="protein sequence ID" value="CAA9512224.1"/>
    <property type="molecule type" value="Genomic_DNA"/>
</dbReference>
<evidence type="ECO:0000256" key="1">
    <source>
        <dbReference type="SAM" id="MobiDB-lite"/>
    </source>
</evidence>
<name>A0A6J4T3K9_9SPHN</name>
<accession>A0A6J4T3K9</accession>
<feature type="region of interest" description="Disordered" evidence="1">
    <location>
        <begin position="1"/>
        <end position="46"/>
    </location>
</feature>
<sequence length="46" mass="5314">MLHSAGHVGAVRLHGRSYCLSRHGKRRQCERQERQQGDPRPHPTAR</sequence>
<gene>
    <name evidence="2" type="ORF">AVDCRST_MAG62-602</name>
</gene>
<dbReference type="AlphaFoldDB" id="A0A6J4T3K9"/>
<evidence type="ECO:0000313" key="2">
    <source>
        <dbReference type="EMBL" id="CAA9512224.1"/>
    </source>
</evidence>
<reference evidence="2" key="1">
    <citation type="submission" date="2020-02" db="EMBL/GenBank/DDBJ databases">
        <authorList>
            <person name="Meier V. D."/>
        </authorList>
    </citation>
    <scope>NUCLEOTIDE SEQUENCE</scope>
    <source>
        <strain evidence="2">AVDCRST_MAG62</strain>
    </source>
</reference>
<proteinExistence type="predicted"/>
<organism evidence="2">
    <name type="scientific">uncultured Sphingomonas sp</name>
    <dbReference type="NCBI Taxonomy" id="158754"/>
    <lineage>
        <taxon>Bacteria</taxon>
        <taxon>Pseudomonadati</taxon>
        <taxon>Pseudomonadota</taxon>
        <taxon>Alphaproteobacteria</taxon>
        <taxon>Sphingomonadales</taxon>
        <taxon>Sphingomonadaceae</taxon>
        <taxon>Sphingomonas</taxon>
        <taxon>environmental samples</taxon>
    </lineage>
</organism>
<protein>
    <submittedName>
        <fullName evidence="2">Uncharacterized protein</fullName>
    </submittedName>
</protein>
<feature type="compositionally biased region" description="Basic and acidic residues" evidence="1">
    <location>
        <begin position="27"/>
        <end position="46"/>
    </location>
</feature>